<evidence type="ECO:0000313" key="3">
    <source>
        <dbReference type="Proteomes" id="UP000317155"/>
    </source>
</evidence>
<gene>
    <name evidence="2" type="ORF">FL622_12700</name>
</gene>
<feature type="transmembrane region" description="Helical" evidence="1">
    <location>
        <begin position="39"/>
        <end position="68"/>
    </location>
</feature>
<protein>
    <submittedName>
        <fullName evidence="2">F0F1 ATP synthase subunit</fullName>
    </submittedName>
</protein>
<organism evidence="2 3">
    <name type="scientific">Trichloromonas acetexigens</name>
    <dbReference type="NCBI Taxonomy" id="38815"/>
    <lineage>
        <taxon>Bacteria</taxon>
        <taxon>Pseudomonadati</taxon>
        <taxon>Thermodesulfobacteriota</taxon>
        <taxon>Desulfuromonadia</taxon>
        <taxon>Desulfuromonadales</taxon>
        <taxon>Trichloromonadaceae</taxon>
        <taxon>Trichloromonas</taxon>
    </lineage>
</organism>
<comment type="caution">
    <text evidence="2">The sequence shown here is derived from an EMBL/GenBank/DDBJ whole genome shotgun (WGS) entry which is preliminary data.</text>
</comment>
<evidence type="ECO:0000313" key="2">
    <source>
        <dbReference type="EMBL" id="TRO79762.1"/>
    </source>
</evidence>
<evidence type="ECO:0000256" key="1">
    <source>
        <dbReference type="SAM" id="Phobius"/>
    </source>
</evidence>
<dbReference type="RefSeq" id="WP_092058885.1">
    <property type="nucleotide sequence ID" value="NZ_FOJJ01000041.1"/>
</dbReference>
<sequence>MNDKPRTPDKTPAPDRDFQRRLAAKQRRRLHSQRQGEQTAWFGLGMFGLVGWSVAIPTVLCIALGLWLDRTVTGRYSWTLLLLGVGITLGCLNAWYWVGNERRAIERERRDPEEKDDAL</sequence>
<name>A0A550J9G5_9BACT</name>
<dbReference type="NCBIfam" id="TIGR02230">
    <property type="entry name" value="ATPase_gene1"/>
    <property type="match status" value="1"/>
</dbReference>
<keyword evidence="1" id="KW-0812">Transmembrane</keyword>
<dbReference type="AlphaFoldDB" id="A0A550J9G5"/>
<dbReference type="Proteomes" id="UP000317155">
    <property type="component" value="Unassembled WGS sequence"/>
</dbReference>
<reference evidence="2 3" key="1">
    <citation type="submission" date="2019-07" db="EMBL/GenBank/DDBJ databases">
        <title>Insights of Desulfuromonas acetexigens electromicrobiology.</title>
        <authorList>
            <person name="Katuri K."/>
            <person name="Sapireddy V."/>
            <person name="Shaw D.R."/>
            <person name="Saikaly P."/>
        </authorList>
    </citation>
    <scope>NUCLEOTIDE SEQUENCE [LARGE SCALE GENOMIC DNA]</scope>
    <source>
        <strain evidence="2 3">2873</strain>
    </source>
</reference>
<proteinExistence type="predicted"/>
<keyword evidence="3" id="KW-1185">Reference proteome</keyword>
<accession>A0A550J9G5</accession>
<dbReference type="InterPro" id="IPR011744">
    <property type="entry name" value="ATPase_gene1"/>
</dbReference>
<feature type="transmembrane region" description="Helical" evidence="1">
    <location>
        <begin position="80"/>
        <end position="99"/>
    </location>
</feature>
<keyword evidence="1" id="KW-0472">Membrane</keyword>
<dbReference type="OrthoDB" id="466056at2"/>
<dbReference type="EMBL" id="VJVV01000009">
    <property type="protein sequence ID" value="TRO79762.1"/>
    <property type="molecule type" value="Genomic_DNA"/>
</dbReference>
<dbReference type="InterPro" id="IPR032820">
    <property type="entry name" value="ATPase_put"/>
</dbReference>
<dbReference type="Pfam" id="PF09527">
    <property type="entry name" value="ATPase_gene1"/>
    <property type="match status" value="1"/>
</dbReference>
<keyword evidence="1" id="KW-1133">Transmembrane helix</keyword>